<dbReference type="InterPro" id="IPR017853">
    <property type="entry name" value="GH"/>
</dbReference>
<evidence type="ECO:0000313" key="16">
    <source>
        <dbReference type="Proteomes" id="UP001175261"/>
    </source>
</evidence>
<evidence type="ECO:0000256" key="3">
    <source>
        <dbReference type="ARBA" id="ARBA00010646"/>
    </source>
</evidence>
<evidence type="ECO:0000256" key="4">
    <source>
        <dbReference type="ARBA" id="ARBA00012732"/>
    </source>
</evidence>
<dbReference type="SUPFAM" id="SSF51445">
    <property type="entry name" value="(Trans)glycosidases"/>
    <property type="match status" value="1"/>
</dbReference>
<evidence type="ECO:0000256" key="1">
    <source>
        <dbReference type="ARBA" id="ARBA00000632"/>
    </source>
</evidence>
<protein>
    <recommendedName>
        <fullName evidence="12">N,O-diacetylmuramidase</fullName>
        <ecNumber evidence="4">3.2.1.17</ecNumber>
    </recommendedName>
    <alternativeName>
        <fullName evidence="13">Lysozyme CH</fullName>
    </alternativeName>
</protein>
<keyword evidence="16" id="KW-1185">Reference proteome</keyword>
<comment type="catalytic activity">
    <reaction evidence="1">
        <text>Hydrolysis of (1-&gt;4)-beta-linkages between N-acetylmuramic acid and N-acetyl-D-glucosamine residues in a peptidoglycan and between N-acetyl-D-glucosamine residues in chitodextrins.</text>
        <dbReference type="EC" id="3.2.1.17"/>
    </reaction>
</comment>
<dbReference type="FunFam" id="3.20.20.80:FF:000060">
    <property type="entry name" value="Lysozyme M1"/>
    <property type="match status" value="1"/>
</dbReference>
<keyword evidence="9" id="KW-1015">Disulfide bond</keyword>
<dbReference type="GO" id="GO:0016998">
    <property type="term" value="P:cell wall macromolecule catabolic process"/>
    <property type="evidence" value="ECO:0007669"/>
    <property type="project" value="InterPro"/>
</dbReference>
<accession>A0AA39L7V5</accession>
<comment type="subcellular location">
    <subcellularLocation>
        <location evidence="2">Secreted</location>
    </subcellularLocation>
</comment>
<reference evidence="15" key="1">
    <citation type="submission" date="2022-10" db="EMBL/GenBank/DDBJ databases">
        <title>Determination and structural analysis of whole genome sequence of Sarocladium strictum F4-1.</title>
        <authorList>
            <person name="Hu L."/>
            <person name="Jiang Y."/>
        </authorList>
    </citation>
    <scope>NUCLEOTIDE SEQUENCE</scope>
    <source>
        <strain evidence="15">F4-1</strain>
    </source>
</reference>
<comment type="similarity">
    <text evidence="3">Belongs to the glycosyl hydrolase 25 family.</text>
</comment>
<dbReference type="PROSITE" id="PS51904">
    <property type="entry name" value="GLYCOSYL_HYDROL_F25_2"/>
    <property type="match status" value="1"/>
</dbReference>
<dbReference type="GO" id="GO:0005576">
    <property type="term" value="C:extracellular region"/>
    <property type="evidence" value="ECO:0007669"/>
    <property type="project" value="UniProtKB-SubCell"/>
</dbReference>
<keyword evidence="8" id="KW-0378">Hydrolase</keyword>
<evidence type="ECO:0000256" key="8">
    <source>
        <dbReference type="ARBA" id="ARBA00022801"/>
    </source>
</evidence>
<evidence type="ECO:0000256" key="10">
    <source>
        <dbReference type="ARBA" id="ARBA00023295"/>
    </source>
</evidence>
<sequence length="227" mass="24248">MKSFKSILAGGAVFTGIAQAAVSGFDISGYQESTDFSQAYSNGDRFVFIKATEGTTYTSSLFSQQYDGATDAGFIRGAYHFAHPSSSSGAAQATFFAENGGGWSGDGITLPGALDIEYNPNGATCYGLSQSDMVDWIEDFVSTYESTTGRWPVIYTTLDWWSTCTGNSAAFGDRCPLWIARYSDSVGSIPAGWATYTFWQYNDAYSQGGDSDTFNGDEAGLTKLATG</sequence>
<dbReference type="EMBL" id="JAPDFR010000004">
    <property type="protein sequence ID" value="KAK0387094.1"/>
    <property type="molecule type" value="Genomic_DNA"/>
</dbReference>
<dbReference type="InterPro" id="IPR018077">
    <property type="entry name" value="Glyco_hydro_fam25_subgr"/>
</dbReference>
<feature type="chain" id="PRO_5041282210" description="N,O-diacetylmuramidase" evidence="14">
    <location>
        <begin position="21"/>
        <end position="227"/>
    </location>
</feature>
<keyword evidence="10" id="KW-0326">Glycosidase</keyword>
<evidence type="ECO:0000256" key="2">
    <source>
        <dbReference type="ARBA" id="ARBA00004613"/>
    </source>
</evidence>
<evidence type="ECO:0000256" key="13">
    <source>
        <dbReference type="ARBA" id="ARBA00075474"/>
    </source>
</evidence>
<dbReference type="PANTHER" id="PTHR34135:SF2">
    <property type="entry name" value="LYSOZYME"/>
    <property type="match status" value="1"/>
</dbReference>
<dbReference type="GO" id="GO:0031640">
    <property type="term" value="P:killing of cells of another organism"/>
    <property type="evidence" value="ECO:0007669"/>
    <property type="project" value="UniProtKB-KW"/>
</dbReference>
<dbReference type="PANTHER" id="PTHR34135">
    <property type="entry name" value="LYSOZYME"/>
    <property type="match status" value="1"/>
</dbReference>
<dbReference type="EC" id="3.2.1.17" evidence="4"/>
<keyword evidence="14" id="KW-0732">Signal</keyword>
<dbReference type="Pfam" id="PF01183">
    <property type="entry name" value="Glyco_hydro_25"/>
    <property type="match status" value="1"/>
</dbReference>
<evidence type="ECO:0000256" key="9">
    <source>
        <dbReference type="ARBA" id="ARBA00023157"/>
    </source>
</evidence>
<dbReference type="GO" id="GO:0009253">
    <property type="term" value="P:peptidoglycan catabolic process"/>
    <property type="evidence" value="ECO:0007669"/>
    <property type="project" value="InterPro"/>
</dbReference>
<evidence type="ECO:0000256" key="6">
    <source>
        <dbReference type="ARBA" id="ARBA00022529"/>
    </source>
</evidence>
<feature type="signal peptide" evidence="14">
    <location>
        <begin position="1"/>
        <end position="20"/>
    </location>
</feature>
<proteinExistence type="inferred from homology"/>
<dbReference type="InterPro" id="IPR002053">
    <property type="entry name" value="Glyco_hydro_25"/>
</dbReference>
<dbReference type="CDD" id="cd06412">
    <property type="entry name" value="GH25_CH-type"/>
    <property type="match status" value="1"/>
</dbReference>
<dbReference type="SMART" id="SM00641">
    <property type="entry name" value="Glyco_25"/>
    <property type="match status" value="1"/>
</dbReference>
<dbReference type="AlphaFoldDB" id="A0AA39L7V5"/>
<dbReference type="GO" id="GO:0016052">
    <property type="term" value="P:carbohydrate catabolic process"/>
    <property type="evidence" value="ECO:0007669"/>
    <property type="project" value="TreeGrafter"/>
</dbReference>
<gene>
    <name evidence="15" type="ORF">NLU13_5407</name>
</gene>
<evidence type="ECO:0000256" key="7">
    <source>
        <dbReference type="ARBA" id="ARBA00022638"/>
    </source>
</evidence>
<keyword evidence="7" id="KW-0081">Bacteriolytic enzyme</keyword>
<dbReference type="GO" id="GO:0003796">
    <property type="term" value="F:lysozyme activity"/>
    <property type="evidence" value="ECO:0007669"/>
    <property type="project" value="UniProtKB-EC"/>
</dbReference>
<comment type="function">
    <text evidence="11">This enzyme has both lysozyme (acetylmuramidase) and diacetylmuramidase activities.</text>
</comment>
<keyword evidence="6" id="KW-0929">Antimicrobial</keyword>
<dbReference type="GO" id="GO:0042742">
    <property type="term" value="P:defense response to bacterium"/>
    <property type="evidence" value="ECO:0007669"/>
    <property type="project" value="UniProtKB-KW"/>
</dbReference>
<evidence type="ECO:0000256" key="12">
    <source>
        <dbReference type="ARBA" id="ARBA00073159"/>
    </source>
</evidence>
<dbReference type="Proteomes" id="UP001175261">
    <property type="component" value="Unassembled WGS sequence"/>
</dbReference>
<evidence type="ECO:0000256" key="14">
    <source>
        <dbReference type="SAM" id="SignalP"/>
    </source>
</evidence>
<dbReference type="Gene3D" id="3.20.20.80">
    <property type="entry name" value="Glycosidases"/>
    <property type="match status" value="1"/>
</dbReference>
<evidence type="ECO:0000256" key="11">
    <source>
        <dbReference type="ARBA" id="ARBA00055588"/>
    </source>
</evidence>
<organism evidence="15 16">
    <name type="scientific">Sarocladium strictum</name>
    <name type="common">Black bundle disease fungus</name>
    <name type="synonym">Acremonium strictum</name>
    <dbReference type="NCBI Taxonomy" id="5046"/>
    <lineage>
        <taxon>Eukaryota</taxon>
        <taxon>Fungi</taxon>
        <taxon>Dikarya</taxon>
        <taxon>Ascomycota</taxon>
        <taxon>Pezizomycotina</taxon>
        <taxon>Sordariomycetes</taxon>
        <taxon>Hypocreomycetidae</taxon>
        <taxon>Hypocreales</taxon>
        <taxon>Sarocladiaceae</taxon>
        <taxon>Sarocladium</taxon>
    </lineage>
</organism>
<evidence type="ECO:0000256" key="5">
    <source>
        <dbReference type="ARBA" id="ARBA00022525"/>
    </source>
</evidence>
<evidence type="ECO:0000313" key="15">
    <source>
        <dbReference type="EMBL" id="KAK0387094.1"/>
    </source>
</evidence>
<comment type="caution">
    <text evidence="15">The sequence shown here is derived from an EMBL/GenBank/DDBJ whole genome shotgun (WGS) entry which is preliminary data.</text>
</comment>
<name>A0AA39L7V5_SARSR</name>
<keyword evidence="5" id="KW-0964">Secreted</keyword>